<dbReference type="Pfam" id="PF00086">
    <property type="entry name" value="Thyroglobulin_1"/>
    <property type="match status" value="1"/>
</dbReference>
<dbReference type="InterPro" id="IPR051950">
    <property type="entry name" value="Dev_reg/Prot_inhib"/>
</dbReference>
<feature type="compositionally biased region" description="Basic residues" evidence="6">
    <location>
        <begin position="13"/>
        <end position="30"/>
    </location>
</feature>
<evidence type="ECO:0000256" key="2">
    <source>
        <dbReference type="ARBA" id="ARBA00022525"/>
    </source>
</evidence>
<keyword evidence="3" id="KW-0677">Repeat</keyword>
<dbReference type="SUPFAM" id="SSF57610">
    <property type="entry name" value="Thyroglobulin type-1 domain"/>
    <property type="match status" value="1"/>
</dbReference>
<dbReference type="GO" id="GO:0005615">
    <property type="term" value="C:extracellular space"/>
    <property type="evidence" value="ECO:0007669"/>
    <property type="project" value="TreeGrafter"/>
</dbReference>
<keyword evidence="9" id="KW-1185">Reference proteome</keyword>
<evidence type="ECO:0000256" key="5">
    <source>
        <dbReference type="PROSITE-ProRule" id="PRU00500"/>
    </source>
</evidence>
<dbReference type="Gene3D" id="4.10.800.10">
    <property type="entry name" value="Thyroglobulin type-1"/>
    <property type="match status" value="1"/>
</dbReference>
<dbReference type="PANTHER" id="PTHR12352:SF30">
    <property type="entry name" value="FI05255P"/>
    <property type="match status" value="1"/>
</dbReference>
<protein>
    <submittedName>
        <fullName evidence="8">Thyroglobulin 1 and/or DUF2981 domain containing protein</fullName>
    </submittedName>
</protein>
<dbReference type="GO" id="GO:0008201">
    <property type="term" value="F:heparin binding"/>
    <property type="evidence" value="ECO:0007669"/>
    <property type="project" value="TreeGrafter"/>
</dbReference>
<dbReference type="SMART" id="SM00211">
    <property type="entry name" value="TY"/>
    <property type="match status" value="1"/>
</dbReference>
<proteinExistence type="predicted"/>
<comment type="subcellular location">
    <subcellularLocation>
        <location evidence="1">Secreted</location>
    </subcellularLocation>
</comment>
<feature type="region of interest" description="Disordered" evidence="6">
    <location>
        <begin position="1"/>
        <end position="30"/>
    </location>
</feature>
<dbReference type="InterPro" id="IPR036857">
    <property type="entry name" value="Thyroglobulin_1_sf"/>
</dbReference>
<name>A0A482WAY9_ASBVE</name>
<dbReference type="GO" id="GO:0030198">
    <property type="term" value="P:extracellular matrix organization"/>
    <property type="evidence" value="ECO:0007669"/>
    <property type="project" value="TreeGrafter"/>
</dbReference>
<comment type="caution">
    <text evidence="5">Lacks conserved residue(s) required for the propagation of feature annotation.</text>
</comment>
<sequence length="301" mass="34608">PASVRWKPDSKPHCGRKKKLTRRRSPTRKGRNRICKQLNKAKFNNNLINIFCTEWSRKNGGVVRPYNNETDFQVNQWKFCSMDVNSDDVLDKNEYRDPKRVAKKAVKPKNRSRPNVLLGTAWTNASEDNANEQEDYADSFLSHRPLPHALIGQSYDDESSEIHNEEPPDYLSDRQAALLDGGQFYVPECTPNGRYKKIQCYKAAGYCFCVHEDTGKNIPGTSVKHGIPKCDQLTNVNRSMKGCPNDKKTVFLKDLVQFLHVRMLKNNDMKNLNTLSWMSSKEEQAATWSFVDFDKNKNKIG</sequence>
<dbReference type="GO" id="GO:0050840">
    <property type="term" value="F:extracellular matrix binding"/>
    <property type="evidence" value="ECO:0007669"/>
    <property type="project" value="TreeGrafter"/>
</dbReference>
<dbReference type="PROSITE" id="PS00484">
    <property type="entry name" value="THYROGLOBULIN_1_1"/>
    <property type="match status" value="1"/>
</dbReference>
<gene>
    <name evidence="8" type="ORF">BDFB_012476</name>
</gene>
<feature type="non-terminal residue" evidence="8">
    <location>
        <position position="1"/>
    </location>
</feature>
<feature type="domain" description="Thyroglobulin type-1" evidence="7">
    <location>
        <begin position="167"/>
        <end position="230"/>
    </location>
</feature>
<keyword evidence="4 5" id="KW-1015">Disulfide bond</keyword>
<dbReference type="InterPro" id="IPR000716">
    <property type="entry name" value="Thyroglobulin_1"/>
</dbReference>
<accession>A0A482WAY9</accession>
<dbReference type="EMBL" id="QDEB01009113">
    <property type="protein sequence ID" value="RZC42326.1"/>
    <property type="molecule type" value="Genomic_DNA"/>
</dbReference>
<evidence type="ECO:0000256" key="1">
    <source>
        <dbReference type="ARBA" id="ARBA00004613"/>
    </source>
</evidence>
<comment type="caution">
    <text evidence="8">The sequence shown here is derived from an EMBL/GenBank/DDBJ whole genome shotgun (WGS) entry which is preliminary data.</text>
</comment>
<dbReference type="PROSITE" id="PS00018">
    <property type="entry name" value="EF_HAND_1"/>
    <property type="match status" value="1"/>
</dbReference>
<dbReference type="GO" id="GO:0005604">
    <property type="term" value="C:basement membrane"/>
    <property type="evidence" value="ECO:0007669"/>
    <property type="project" value="TreeGrafter"/>
</dbReference>
<dbReference type="CDD" id="cd00191">
    <property type="entry name" value="TY"/>
    <property type="match status" value="1"/>
</dbReference>
<organism evidence="8 9">
    <name type="scientific">Asbolus verrucosus</name>
    <name type="common">Desert ironclad beetle</name>
    <dbReference type="NCBI Taxonomy" id="1661398"/>
    <lineage>
        <taxon>Eukaryota</taxon>
        <taxon>Metazoa</taxon>
        <taxon>Ecdysozoa</taxon>
        <taxon>Arthropoda</taxon>
        <taxon>Hexapoda</taxon>
        <taxon>Insecta</taxon>
        <taxon>Pterygota</taxon>
        <taxon>Neoptera</taxon>
        <taxon>Endopterygota</taxon>
        <taxon>Coleoptera</taxon>
        <taxon>Polyphaga</taxon>
        <taxon>Cucujiformia</taxon>
        <taxon>Tenebrionidae</taxon>
        <taxon>Pimeliinae</taxon>
        <taxon>Asbolus</taxon>
    </lineage>
</organism>
<dbReference type="OrthoDB" id="5986054at2759"/>
<feature type="compositionally biased region" description="Basic and acidic residues" evidence="6">
    <location>
        <begin position="1"/>
        <end position="12"/>
    </location>
</feature>
<feature type="disulfide bond" evidence="5">
    <location>
        <begin position="200"/>
        <end position="207"/>
    </location>
</feature>
<dbReference type="InterPro" id="IPR018247">
    <property type="entry name" value="EF_Hand_1_Ca_BS"/>
</dbReference>
<evidence type="ECO:0000256" key="4">
    <source>
        <dbReference type="ARBA" id="ARBA00023157"/>
    </source>
</evidence>
<dbReference type="Proteomes" id="UP000292052">
    <property type="component" value="Unassembled WGS sequence"/>
</dbReference>
<evidence type="ECO:0000259" key="7">
    <source>
        <dbReference type="PROSITE" id="PS51162"/>
    </source>
</evidence>
<evidence type="ECO:0000256" key="6">
    <source>
        <dbReference type="SAM" id="MobiDB-lite"/>
    </source>
</evidence>
<keyword evidence="2" id="KW-0964">Secreted</keyword>
<dbReference type="AlphaFoldDB" id="A0A482WAY9"/>
<reference evidence="8 9" key="1">
    <citation type="submission" date="2017-03" db="EMBL/GenBank/DDBJ databases">
        <title>Genome of the blue death feigning beetle - Asbolus verrucosus.</title>
        <authorList>
            <person name="Rider S.D."/>
        </authorList>
    </citation>
    <scope>NUCLEOTIDE SEQUENCE [LARGE SCALE GENOMIC DNA]</scope>
    <source>
        <strain evidence="8">Butters</strain>
        <tissue evidence="8">Head and leg muscle</tissue>
    </source>
</reference>
<dbReference type="PANTHER" id="PTHR12352">
    <property type="entry name" value="SECRETED MODULAR CALCIUM-BINDING PROTEIN"/>
    <property type="match status" value="1"/>
</dbReference>
<dbReference type="PROSITE" id="PS51162">
    <property type="entry name" value="THYROGLOBULIN_1_2"/>
    <property type="match status" value="1"/>
</dbReference>
<evidence type="ECO:0000313" key="8">
    <source>
        <dbReference type="EMBL" id="RZC42326.1"/>
    </source>
</evidence>
<evidence type="ECO:0000256" key="3">
    <source>
        <dbReference type="ARBA" id="ARBA00022737"/>
    </source>
</evidence>
<evidence type="ECO:0000313" key="9">
    <source>
        <dbReference type="Proteomes" id="UP000292052"/>
    </source>
</evidence>